<evidence type="ECO:0000256" key="5">
    <source>
        <dbReference type="ARBA" id="ARBA00022840"/>
    </source>
</evidence>
<feature type="modified residue" description="4-aspartylphosphate" evidence="8">
    <location>
        <position position="1245"/>
    </location>
</feature>
<keyword evidence="3" id="KW-0547">Nucleotide-binding</keyword>
<dbReference type="Pfam" id="PF00072">
    <property type="entry name" value="Response_reg"/>
    <property type="match status" value="1"/>
</dbReference>
<dbReference type="Pfam" id="PF01590">
    <property type="entry name" value="GAF"/>
    <property type="match status" value="1"/>
</dbReference>
<feature type="domain" description="Phytochrome chromophore attachment site" evidence="10">
    <location>
        <begin position="416"/>
        <end position="578"/>
    </location>
</feature>
<dbReference type="InterPro" id="IPR005467">
    <property type="entry name" value="His_kinase_dom"/>
</dbReference>
<evidence type="ECO:0000256" key="8">
    <source>
        <dbReference type="PROSITE-ProRule" id="PRU00169"/>
    </source>
</evidence>
<feature type="compositionally biased region" description="Basic and acidic residues" evidence="9">
    <location>
        <begin position="360"/>
        <end position="375"/>
    </location>
</feature>
<accession>A0A9W4GF50</accession>
<feature type="region of interest" description="Disordered" evidence="9">
    <location>
        <begin position="1098"/>
        <end position="1118"/>
    </location>
</feature>
<dbReference type="Pfam" id="PF00360">
    <property type="entry name" value="PHY"/>
    <property type="match status" value="1"/>
</dbReference>
<dbReference type="GO" id="GO:0000155">
    <property type="term" value="F:phosphorelay sensor kinase activity"/>
    <property type="evidence" value="ECO:0007669"/>
    <property type="project" value="InterPro"/>
</dbReference>
<keyword evidence="6" id="KW-0902">Two-component regulatory system</keyword>
<dbReference type="FunFam" id="3.30.450.270:FF:000002">
    <property type="entry name" value="Sensor histidine kinase/response regulator, putative"/>
    <property type="match status" value="1"/>
</dbReference>
<evidence type="ECO:0000256" key="6">
    <source>
        <dbReference type="ARBA" id="ARBA00023012"/>
    </source>
</evidence>
<dbReference type="PROSITE" id="PS50110">
    <property type="entry name" value="RESPONSE_REGULATORY"/>
    <property type="match status" value="1"/>
</dbReference>
<evidence type="ECO:0000259" key="11">
    <source>
        <dbReference type="PROSITE" id="PS50109"/>
    </source>
</evidence>
<feature type="region of interest" description="Disordered" evidence="9">
    <location>
        <begin position="352"/>
        <end position="378"/>
    </location>
</feature>
<evidence type="ECO:0000313" key="14">
    <source>
        <dbReference type="Proteomes" id="UP000683417"/>
    </source>
</evidence>
<dbReference type="GO" id="GO:0006355">
    <property type="term" value="P:regulation of DNA-templated transcription"/>
    <property type="evidence" value="ECO:0007669"/>
    <property type="project" value="InterPro"/>
</dbReference>
<dbReference type="InterPro" id="IPR016132">
    <property type="entry name" value="Phyto_chromo_attachment"/>
</dbReference>
<keyword evidence="4" id="KW-0418">Kinase</keyword>
<feature type="compositionally biased region" description="Polar residues" evidence="9">
    <location>
        <begin position="1135"/>
        <end position="1151"/>
    </location>
</feature>
<comment type="caution">
    <text evidence="13">The sequence shown here is derived from an EMBL/GenBank/DDBJ whole genome shotgun (WGS) entry which is preliminary data.</text>
</comment>
<dbReference type="PANTHER" id="PTHR43065">
    <property type="entry name" value="SENSOR HISTIDINE KINASE"/>
    <property type="match status" value="1"/>
</dbReference>
<keyword evidence="5" id="KW-0067">ATP-binding</keyword>
<organism evidence="13 14">
    <name type="scientific">Blumeria graminis f. sp. triticale</name>
    <dbReference type="NCBI Taxonomy" id="1689686"/>
    <lineage>
        <taxon>Eukaryota</taxon>
        <taxon>Fungi</taxon>
        <taxon>Dikarya</taxon>
        <taxon>Ascomycota</taxon>
        <taxon>Pezizomycotina</taxon>
        <taxon>Leotiomycetes</taxon>
        <taxon>Erysiphales</taxon>
        <taxon>Erysiphaceae</taxon>
        <taxon>Blumeria</taxon>
    </lineage>
</organism>
<evidence type="ECO:0000313" key="13">
    <source>
        <dbReference type="EMBL" id="CAD6502476.1"/>
    </source>
</evidence>
<feature type="domain" description="Response regulatory" evidence="12">
    <location>
        <begin position="1194"/>
        <end position="1325"/>
    </location>
</feature>
<evidence type="ECO:0000259" key="12">
    <source>
        <dbReference type="PROSITE" id="PS50110"/>
    </source>
</evidence>
<keyword evidence="1 8" id="KW-0597">Phosphoprotein</keyword>
<dbReference type="InterPro" id="IPR003018">
    <property type="entry name" value="GAF"/>
</dbReference>
<feature type="compositionally biased region" description="Basic and acidic residues" evidence="9">
    <location>
        <begin position="1098"/>
        <end position="1115"/>
    </location>
</feature>
<dbReference type="SMART" id="SM00448">
    <property type="entry name" value="REC"/>
    <property type="match status" value="1"/>
</dbReference>
<sequence>MDAEEESSTCLTKQGLRLAVTYNSIQETCSFSKSSVTISQPSQSLPTENHELNWCNLTVDDKCNSPIDQELVLGWDTGLEKKLERPNSATCRVFPIRSVVNVDLSRAPSGLDDEPNVSEERLSSSRMLSLDNANCEHFSHYYQSRAQIQNDTQQRDFDVLNESIDNKKSACPLNVNTFLDQEVPEIASSRFKHVYTSDGHGVITGISGNTMQQCEDEPIHTPGAIQSFGLLVALKETSDNKFSVRVVSENSQQIIGYTPQELFNLKNFIDILSKEQEEDLLDYVSFVREERTGLSANGPSVFTIFVEQRELGKENRKLWCAMHINPNRSDLIICEFELYDDRMCPPLPLHEYESPEVPEDTLKGNPTKEEFDESTKSLNQPLRIPRSARKPKGEVELMNVFNLVSQVQQQLDSAETLETFLKILVGVVKELTSFHRVMVYKFDSSFNGRVISELVDPRATRDLYKGLNFPASDIPPQARDLYKINKVRLLYDRDNITARLLCCNKDEVEEPLDLSFSYLRAMSPVHLKYLANMAVRSSMSISINSSDRLWGLIACHAYGLQGRRVSFPTRKMCRLIGDAASRNIERLSRISRLQARQLISTAPKDKNQIRYIIASSDDLIKLFDADFGLVSIQGEAKILGKLEKSQEALVMLEYLRLRKITSVTSSQDIREDFPDLFYSPGFKIIAGLLLVPLSVDGNDFIVFFRKEQVKEVKWAGNPYEKIVKEGTDGFLEPRKSFKTWSEIIVGKCRDWSEEQMETAAILCLLYGKFIEIWRQKKAALQNSQLTRLLLTNSAHELRTPLNAIINYLEIAMEGSLDQETRDNLAKSHSASKSLIYVINDLLDLTKAEEGLELIRYDLFDFPNLLLETTEVFKADAKRKGLKYDVCIDPKVSRIVLGDQRRLRQAITNLIANAIKFTTQGYVHVEAWLLETLVDKATIEVLIQDSGCGMSDEKVDDLFRDLEQVTVESSSFDSKIRSSFFSLPQETRKRTLGLGLAIVSRIIWNMNGQLRLKSEEGVGSCFVIQITFDLPGAENKSVVESPRFISEKRSISTLQKASEITLIDRISPQPASGTGKLKINGNSNVKKLEIISRQIKNSDKTCTDHRDSENDHHLQDQRIGQGKTQIPLMHLNPNQRCSNSPQLYDISSSIDKNTSEPRLKCQNGPSSRSTQVLDEYLASRAQIKSVKNPNAFHLKILVAEDDPINSKIIHKRLVKSGHEVYHTINGEDCANVFAERGAYFDVILMDLQMPIVDGLLSTRMIRSFERANPQRSLSKCALLNGRVPIFAVSASLHERELQTYIETGFDGWVLKPIDFKRLHVLLLGLIDDTHREASVYHPGQWEKGGWFNSCHNPDCNWQDQE</sequence>
<evidence type="ECO:0000256" key="7">
    <source>
        <dbReference type="ARBA" id="ARBA00023170"/>
    </source>
</evidence>
<dbReference type="InterPro" id="IPR001789">
    <property type="entry name" value="Sig_transdc_resp-reg_receiver"/>
</dbReference>
<evidence type="ECO:0000256" key="3">
    <source>
        <dbReference type="ARBA" id="ARBA00022741"/>
    </source>
</evidence>
<dbReference type="InterPro" id="IPR003661">
    <property type="entry name" value="HisK_dim/P_dom"/>
</dbReference>
<protein>
    <submittedName>
        <fullName evidence="13">BgTH12-05068</fullName>
    </submittedName>
</protein>
<evidence type="ECO:0000256" key="4">
    <source>
        <dbReference type="ARBA" id="ARBA00022777"/>
    </source>
</evidence>
<proteinExistence type="predicted"/>
<keyword evidence="7" id="KW-0675">Receptor</keyword>
<dbReference type="GO" id="GO:0009584">
    <property type="term" value="P:detection of visible light"/>
    <property type="evidence" value="ECO:0007669"/>
    <property type="project" value="InterPro"/>
</dbReference>
<dbReference type="EMBL" id="CAJHIT010000006">
    <property type="protein sequence ID" value="CAD6502476.1"/>
    <property type="molecule type" value="Genomic_DNA"/>
</dbReference>
<dbReference type="Pfam" id="PF02518">
    <property type="entry name" value="HATPase_c"/>
    <property type="match status" value="1"/>
</dbReference>
<evidence type="ECO:0000256" key="2">
    <source>
        <dbReference type="ARBA" id="ARBA00022679"/>
    </source>
</evidence>
<dbReference type="SMART" id="SM00388">
    <property type="entry name" value="HisKA"/>
    <property type="match status" value="1"/>
</dbReference>
<dbReference type="Proteomes" id="UP000683417">
    <property type="component" value="Unassembled WGS sequence"/>
</dbReference>
<reference evidence="13" key="1">
    <citation type="submission" date="2020-10" db="EMBL/GenBank/DDBJ databases">
        <authorList>
            <person name="Muller C M."/>
        </authorList>
    </citation>
    <scope>NUCLEOTIDE SEQUENCE</scope>
    <source>
        <strain evidence="13">THUN-12</strain>
    </source>
</reference>
<keyword evidence="2" id="KW-0808">Transferase</keyword>
<name>A0A9W4GF50_BLUGR</name>
<dbReference type="CDD" id="cd17546">
    <property type="entry name" value="REC_hyHK_CKI1_RcsC-like"/>
    <property type="match status" value="1"/>
</dbReference>
<dbReference type="Pfam" id="PF08446">
    <property type="entry name" value="PAS_2"/>
    <property type="match status" value="1"/>
</dbReference>
<dbReference type="Pfam" id="PF00512">
    <property type="entry name" value="HisKA"/>
    <property type="match status" value="1"/>
</dbReference>
<evidence type="ECO:0000256" key="9">
    <source>
        <dbReference type="SAM" id="MobiDB-lite"/>
    </source>
</evidence>
<dbReference type="InterPro" id="IPR013654">
    <property type="entry name" value="PAS_2"/>
</dbReference>
<gene>
    <name evidence="13" type="ORF">BGTH12_LOCUS3834</name>
</gene>
<evidence type="ECO:0000256" key="1">
    <source>
        <dbReference type="ARBA" id="ARBA00022553"/>
    </source>
</evidence>
<dbReference type="GO" id="GO:0005524">
    <property type="term" value="F:ATP binding"/>
    <property type="evidence" value="ECO:0007669"/>
    <property type="project" value="UniProtKB-KW"/>
</dbReference>
<dbReference type="PROSITE" id="PS50046">
    <property type="entry name" value="PHYTOCHROME_2"/>
    <property type="match status" value="1"/>
</dbReference>
<dbReference type="SMART" id="SM00387">
    <property type="entry name" value="HATPase_c"/>
    <property type="match status" value="1"/>
</dbReference>
<feature type="region of interest" description="Disordered" evidence="9">
    <location>
        <begin position="1135"/>
        <end position="1167"/>
    </location>
</feature>
<evidence type="ECO:0000259" key="10">
    <source>
        <dbReference type="PROSITE" id="PS50046"/>
    </source>
</evidence>
<dbReference type="PROSITE" id="PS50109">
    <property type="entry name" value="HIS_KIN"/>
    <property type="match status" value="1"/>
</dbReference>
<dbReference type="InterPro" id="IPR003594">
    <property type="entry name" value="HATPase_dom"/>
</dbReference>
<dbReference type="InterPro" id="IPR013515">
    <property type="entry name" value="Phytochrome_cen-reg"/>
</dbReference>
<dbReference type="CDD" id="cd00082">
    <property type="entry name" value="HisKA"/>
    <property type="match status" value="1"/>
</dbReference>
<feature type="domain" description="Histidine kinase" evidence="11">
    <location>
        <begin position="792"/>
        <end position="1029"/>
    </location>
</feature>
<dbReference type="PANTHER" id="PTHR43065:SF10">
    <property type="entry name" value="PEROXIDE STRESS-ACTIVATED HISTIDINE KINASE MAK3"/>
    <property type="match status" value="1"/>
</dbReference>